<evidence type="ECO:0000313" key="9">
    <source>
        <dbReference type="Proteomes" id="UP000001929"/>
    </source>
</evidence>
<proteinExistence type="predicted"/>
<accession>Q2RN63</accession>
<dbReference type="PhylomeDB" id="Q2RN63"/>
<keyword evidence="3 5" id="KW-0238">DNA-binding</keyword>
<dbReference type="STRING" id="269796.Rru_A3638"/>
<dbReference type="PANTHER" id="PTHR48111">
    <property type="entry name" value="REGULATOR OF RPOS"/>
    <property type="match status" value="1"/>
</dbReference>
<evidence type="ECO:0000256" key="1">
    <source>
        <dbReference type="ARBA" id="ARBA00022553"/>
    </source>
</evidence>
<evidence type="ECO:0000313" key="8">
    <source>
        <dbReference type="EMBL" id="ABC24432.1"/>
    </source>
</evidence>
<evidence type="ECO:0000259" key="6">
    <source>
        <dbReference type="PROSITE" id="PS50110"/>
    </source>
</evidence>
<dbReference type="PROSITE" id="PS51755">
    <property type="entry name" value="OMPR_PHOB"/>
    <property type="match status" value="1"/>
</dbReference>
<sequence length="270" mass="29063">MERPRPCEGPGGRAARASLCTKNTSAMVSRTLRKERRVQQTMTSGKRLLLVVEDDSFRRALGEQLRAQEDFGPVDEVTSLAQALERAATAVFDLLLVDLGAGEGAGGGETVCRALREAGIEAPLVLLAGPGAPPPPTDLGPVERVDKPVRLGALLALLRARMKAKEGGGEESFIVGPYRFQPADKMLVGPGEGRSLRLTEKETGILAFLCRAGGKAVDRETLLHEVWGYGAGITTHTLETHIYRLRRKMEADPVKARVLLTEDGGYRLGS</sequence>
<dbReference type="PROSITE" id="PS50110">
    <property type="entry name" value="RESPONSE_REGULATORY"/>
    <property type="match status" value="1"/>
</dbReference>
<dbReference type="GO" id="GO:0005829">
    <property type="term" value="C:cytosol"/>
    <property type="evidence" value="ECO:0007669"/>
    <property type="project" value="TreeGrafter"/>
</dbReference>
<name>Q2RN63_RHORT</name>
<dbReference type="SUPFAM" id="SSF46894">
    <property type="entry name" value="C-terminal effector domain of the bipartite response regulators"/>
    <property type="match status" value="1"/>
</dbReference>
<dbReference type="Gene3D" id="1.10.10.10">
    <property type="entry name" value="Winged helix-like DNA-binding domain superfamily/Winged helix DNA-binding domain"/>
    <property type="match status" value="1"/>
</dbReference>
<dbReference type="SUPFAM" id="SSF52172">
    <property type="entry name" value="CheY-like"/>
    <property type="match status" value="1"/>
</dbReference>
<dbReference type="InterPro" id="IPR011006">
    <property type="entry name" value="CheY-like_superfamily"/>
</dbReference>
<dbReference type="EnsemblBacteria" id="ABC24432">
    <property type="protein sequence ID" value="ABC24432"/>
    <property type="gene ID" value="Rru_A3638"/>
</dbReference>
<evidence type="ECO:0000259" key="7">
    <source>
        <dbReference type="PROSITE" id="PS51755"/>
    </source>
</evidence>
<evidence type="ECO:0000256" key="4">
    <source>
        <dbReference type="PROSITE-ProRule" id="PRU00169"/>
    </source>
</evidence>
<protein>
    <submittedName>
        <fullName evidence="8">Two component transcriptional regulator, winged helix family</fullName>
    </submittedName>
</protein>
<dbReference type="eggNOG" id="COG0745">
    <property type="taxonomic scope" value="Bacteria"/>
</dbReference>
<dbReference type="InterPro" id="IPR001867">
    <property type="entry name" value="OmpR/PhoB-type_DNA-bd"/>
</dbReference>
<feature type="DNA-binding region" description="OmpR/PhoB-type" evidence="5">
    <location>
        <begin position="170"/>
        <end position="270"/>
    </location>
</feature>
<dbReference type="PATRIC" id="fig|269796.9.peg.3760"/>
<dbReference type="CDD" id="cd00383">
    <property type="entry name" value="trans_reg_C"/>
    <property type="match status" value="1"/>
</dbReference>
<dbReference type="GO" id="GO:0032993">
    <property type="term" value="C:protein-DNA complex"/>
    <property type="evidence" value="ECO:0007669"/>
    <property type="project" value="TreeGrafter"/>
</dbReference>
<evidence type="ECO:0000256" key="3">
    <source>
        <dbReference type="ARBA" id="ARBA00023125"/>
    </source>
</evidence>
<keyword evidence="9" id="KW-1185">Reference proteome</keyword>
<dbReference type="Pfam" id="PF00486">
    <property type="entry name" value="Trans_reg_C"/>
    <property type="match status" value="1"/>
</dbReference>
<evidence type="ECO:0000256" key="5">
    <source>
        <dbReference type="PROSITE-ProRule" id="PRU01091"/>
    </source>
</evidence>
<dbReference type="SMART" id="SM00862">
    <property type="entry name" value="Trans_reg_C"/>
    <property type="match status" value="1"/>
</dbReference>
<dbReference type="InterPro" id="IPR039420">
    <property type="entry name" value="WalR-like"/>
</dbReference>
<feature type="modified residue" description="4-aspartylphosphate" evidence="4">
    <location>
        <position position="98"/>
    </location>
</feature>
<dbReference type="InterPro" id="IPR001789">
    <property type="entry name" value="Sig_transdc_resp-reg_receiver"/>
</dbReference>
<dbReference type="PANTHER" id="PTHR48111:SF40">
    <property type="entry name" value="PHOSPHATE REGULON TRANSCRIPTIONAL REGULATORY PROTEIN PHOB"/>
    <property type="match status" value="1"/>
</dbReference>
<evidence type="ECO:0000256" key="2">
    <source>
        <dbReference type="ARBA" id="ARBA00023012"/>
    </source>
</evidence>
<dbReference type="GO" id="GO:0000976">
    <property type="term" value="F:transcription cis-regulatory region binding"/>
    <property type="evidence" value="ECO:0007669"/>
    <property type="project" value="TreeGrafter"/>
</dbReference>
<reference evidence="8 9" key="1">
    <citation type="journal article" date="2011" name="Stand. Genomic Sci.">
        <title>Complete genome sequence of Rhodospirillum rubrum type strain (S1).</title>
        <authorList>
            <person name="Munk A.C."/>
            <person name="Copeland A."/>
            <person name="Lucas S."/>
            <person name="Lapidus A."/>
            <person name="Del Rio T.G."/>
            <person name="Barry K."/>
            <person name="Detter J.C."/>
            <person name="Hammon N."/>
            <person name="Israni S."/>
            <person name="Pitluck S."/>
            <person name="Brettin T."/>
            <person name="Bruce D."/>
            <person name="Han C."/>
            <person name="Tapia R."/>
            <person name="Gilna P."/>
            <person name="Schmutz J."/>
            <person name="Larimer F."/>
            <person name="Land M."/>
            <person name="Kyrpides N.C."/>
            <person name="Mavromatis K."/>
            <person name="Richardson P."/>
            <person name="Rohde M."/>
            <person name="Goker M."/>
            <person name="Klenk H.P."/>
            <person name="Zhang Y."/>
            <person name="Roberts G.P."/>
            <person name="Reslewic S."/>
            <person name="Schwartz D.C."/>
        </authorList>
    </citation>
    <scope>NUCLEOTIDE SEQUENCE [LARGE SCALE GENOMIC DNA]</scope>
    <source>
        <strain evidence="9">ATCC 11170 / ATH 1.1.1 / DSM 467 / LMG 4362 / NCIMB 8255 / S1</strain>
    </source>
</reference>
<dbReference type="HOGENOM" id="CLU_000445_30_3_5"/>
<organism evidence="8 9">
    <name type="scientific">Rhodospirillum rubrum (strain ATCC 11170 / ATH 1.1.1 / DSM 467 / LMG 4362 / NCIMB 8255 / S1)</name>
    <dbReference type="NCBI Taxonomy" id="269796"/>
    <lineage>
        <taxon>Bacteria</taxon>
        <taxon>Pseudomonadati</taxon>
        <taxon>Pseudomonadota</taxon>
        <taxon>Alphaproteobacteria</taxon>
        <taxon>Rhodospirillales</taxon>
        <taxon>Rhodospirillaceae</taxon>
        <taxon>Rhodospirillum</taxon>
    </lineage>
</organism>
<dbReference type="InterPro" id="IPR016032">
    <property type="entry name" value="Sig_transdc_resp-reg_C-effctor"/>
</dbReference>
<dbReference type="GO" id="GO:0000156">
    <property type="term" value="F:phosphorelay response regulator activity"/>
    <property type="evidence" value="ECO:0007669"/>
    <property type="project" value="TreeGrafter"/>
</dbReference>
<dbReference type="AlphaFoldDB" id="Q2RN63"/>
<feature type="domain" description="Response regulatory" evidence="6">
    <location>
        <begin position="47"/>
        <end position="162"/>
    </location>
</feature>
<dbReference type="InterPro" id="IPR036388">
    <property type="entry name" value="WH-like_DNA-bd_sf"/>
</dbReference>
<dbReference type="GO" id="GO:0006355">
    <property type="term" value="P:regulation of DNA-templated transcription"/>
    <property type="evidence" value="ECO:0007669"/>
    <property type="project" value="InterPro"/>
</dbReference>
<feature type="domain" description="OmpR/PhoB-type" evidence="7">
    <location>
        <begin position="170"/>
        <end position="270"/>
    </location>
</feature>
<dbReference type="Gene3D" id="3.40.50.2300">
    <property type="match status" value="1"/>
</dbReference>
<gene>
    <name evidence="8" type="ordered locus">Rru_A3638</name>
</gene>
<dbReference type="Proteomes" id="UP000001929">
    <property type="component" value="Chromosome"/>
</dbReference>
<dbReference type="EMBL" id="CP000230">
    <property type="protein sequence ID" value="ABC24432.1"/>
    <property type="molecule type" value="Genomic_DNA"/>
</dbReference>
<dbReference type="KEGG" id="rru:Rru_A3638"/>
<dbReference type="SMART" id="SM00448">
    <property type="entry name" value="REC"/>
    <property type="match status" value="1"/>
</dbReference>
<keyword evidence="1 4" id="KW-0597">Phosphoprotein</keyword>
<keyword evidence="2" id="KW-0902">Two-component regulatory system</keyword>